<proteinExistence type="predicted"/>
<comment type="caution">
    <text evidence="1">The sequence shown here is derived from an EMBL/GenBank/DDBJ whole genome shotgun (WGS) entry which is preliminary data.</text>
</comment>
<organism evidence="1 2">
    <name type="scientific">Pseudomonas syringae pv. actinidiae</name>
    <dbReference type="NCBI Taxonomy" id="103796"/>
    <lineage>
        <taxon>Bacteria</taxon>
        <taxon>Pseudomonadati</taxon>
        <taxon>Pseudomonadota</taxon>
        <taxon>Gammaproteobacteria</taxon>
        <taxon>Pseudomonadales</taxon>
        <taxon>Pseudomonadaceae</taxon>
        <taxon>Pseudomonas</taxon>
        <taxon>Pseudomonas syringae</taxon>
    </lineage>
</organism>
<sequence length="360" mass="40317">MFTIKTKLLVIRMPGQNCPGAIHLLADQNAHQRMRQCQRRQRPALLTAGTDLRCQPFGTAYHQVDRTRIKAPAIEFDRQLLSAPRFALHFQRDNPLARLHFGQHRFAFLTDKARDIGVLATGIERDFHQFKRKLGRHPFGVFMPTFFHPLGHARTHSDQTQTHIKALFVAWCMVRSAGGAAQFGTLPQTLQVIELACRSGHHVNDHIAQVQQNPVTVALAFFAQGFQAGSLDLVTNVIDQCVQLAIGSTGADQHVISDAGLFTHVDGQNVGTLDLFQGCDGNLHDFFTAHFLLCHIKLIQLVCVGPPKRLSIKAISGRPISVRRTVKPVHIDIGQYRVWHQKTYRLTAGQQLTDLGGRHR</sequence>
<dbReference type="EMBL" id="BGKA01000041">
    <property type="protein sequence ID" value="GBH15334.1"/>
    <property type="molecule type" value="Genomic_DNA"/>
</dbReference>
<protein>
    <submittedName>
        <fullName evidence="1">Uncharacterized protein</fullName>
    </submittedName>
</protein>
<gene>
    <name evidence="1" type="ORF">KPSA3_01257</name>
</gene>
<evidence type="ECO:0000313" key="2">
    <source>
        <dbReference type="Proteomes" id="UP000248291"/>
    </source>
</evidence>
<dbReference type="Proteomes" id="UP000248291">
    <property type="component" value="Unassembled WGS sequence"/>
</dbReference>
<accession>A0AAN4Q1H9</accession>
<dbReference type="AlphaFoldDB" id="A0AAN4Q1H9"/>
<evidence type="ECO:0000313" key="1">
    <source>
        <dbReference type="EMBL" id="GBH15334.1"/>
    </source>
</evidence>
<name>A0AAN4Q1H9_PSESF</name>
<reference evidence="1 2" key="1">
    <citation type="submission" date="2018-04" db="EMBL/GenBank/DDBJ databases">
        <title>Draft genome sequence of Pseudomonas syringae pv. actinidiae biovar 3 strains isolated from kiwifruit in Kagawa prefecture.</title>
        <authorList>
            <person name="Tabuchi M."/>
            <person name="Saito M."/>
            <person name="Fujiwara S."/>
            <person name="Sasa N."/>
            <person name="Akimitsu K."/>
            <person name="Gomi K."/>
            <person name="Konishi-Sugita S."/>
            <person name="Hamano K."/>
            <person name="Kataoka I."/>
        </authorList>
    </citation>
    <scope>NUCLEOTIDE SEQUENCE [LARGE SCALE GENOMIC DNA]</scope>
    <source>
        <strain evidence="1 2">MAFF212211</strain>
    </source>
</reference>